<evidence type="ECO:0000313" key="2">
    <source>
        <dbReference type="Proteomes" id="UP000821866"/>
    </source>
</evidence>
<evidence type="ECO:0000313" key="1">
    <source>
        <dbReference type="EMBL" id="KAH8026313.1"/>
    </source>
</evidence>
<proteinExistence type="predicted"/>
<protein>
    <submittedName>
        <fullName evidence="1">Uncharacterized protein</fullName>
    </submittedName>
</protein>
<sequence>MFLSSRLLLRRADKTSGRDDGLSYYRFWFGGFVRDSQGNVTSVYTFRSVRSTYLWFKALRRIQDSWSTQPPGGPCHGVQPLGTVSLSVSNRDGRFAPMSIVGCNGSSSVQPADQELLQFPDGQTAKLWRTGNPNANSVIISVSPARSESNGSFYDSTSTAVAVATPAGFRSVAGSFDDGADNNNIADGTRRASVRRRATRLRRGQKWPCLMVRAEACNSTSRRASGSVASPFLD</sequence>
<dbReference type="EMBL" id="JABSTU010000007">
    <property type="protein sequence ID" value="KAH8026313.1"/>
    <property type="molecule type" value="Genomic_DNA"/>
</dbReference>
<gene>
    <name evidence="1" type="ORF">HPB51_019523</name>
</gene>
<dbReference type="AlphaFoldDB" id="A0A9J6DWR6"/>
<reference evidence="1" key="1">
    <citation type="journal article" date="2020" name="Cell">
        <title>Large-Scale Comparative Analyses of Tick Genomes Elucidate Their Genetic Diversity and Vector Capacities.</title>
        <authorList>
            <consortium name="Tick Genome and Microbiome Consortium (TIGMIC)"/>
            <person name="Jia N."/>
            <person name="Wang J."/>
            <person name="Shi W."/>
            <person name="Du L."/>
            <person name="Sun Y."/>
            <person name="Zhan W."/>
            <person name="Jiang J.F."/>
            <person name="Wang Q."/>
            <person name="Zhang B."/>
            <person name="Ji P."/>
            <person name="Bell-Sakyi L."/>
            <person name="Cui X.M."/>
            <person name="Yuan T.T."/>
            <person name="Jiang B.G."/>
            <person name="Yang W.F."/>
            <person name="Lam T.T."/>
            <person name="Chang Q.C."/>
            <person name="Ding S.J."/>
            <person name="Wang X.J."/>
            <person name="Zhu J.G."/>
            <person name="Ruan X.D."/>
            <person name="Zhao L."/>
            <person name="Wei J.T."/>
            <person name="Ye R.Z."/>
            <person name="Que T.C."/>
            <person name="Du C.H."/>
            <person name="Zhou Y.H."/>
            <person name="Cheng J.X."/>
            <person name="Dai P.F."/>
            <person name="Guo W.B."/>
            <person name="Han X.H."/>
            <person name="Huang E.J."/>
            <person name="Li L.F."/>
            <person name="Wei W."/>
            <person name="Gao Y.C."/>
            <person name="Liu J.Z."/>
            <person name="Shao H.Z."/>
            <person name="Wang X."/>
            <person name="Wang C.C."/>
            <person name="Yang T.C."/>
            <person name="Huo Q.B."/>
            <person name="Li W."/>
            <person name="Chen H.Y."/>
            <person name="Chen S.E."/>
            <person name="Zhou L.G."/>
            <person name="Ni X.B."/>
            <person name="Tian J.H."/>
            <person name="Sheng Y."/>
            <person name="Liu T."/>
            <person name="Pan Y.S."/>
            <person name="Xia L.Y."/>
            <person name="Li J."/>
            <person name="Zhao F."/>
            <person name="Cao W.C."/>
        </authorList>
    </citation>
    <scope>NUCLEOTIDE SEQUENCE</scope>
    <source>
        <strain evidence="1">Rmic-2018</strain>
    </source>
</reference>
<comment type="caution">
    <text evidence="1">The sequence shown here is derived from an EMBL/GenBank/DDBJ whole genome shotgun (WGS) entry which is preliminary data.</text>
</comment>
<dbReference type="VEuPathDB" id="VectorBase:LOC119170587"/>
<reference evidence="1" key="2">
    <citation type="submission" date="2021-09" db="EMBL/GenBank/DDBJ databases">
        <authorList>
            <person name="Jia N."/>
            <person name="Wang J."/>
            <person name="Shi W."/>
            <person name="Du L."/>
            <person name="Sun Y."/>
            <person name="Zhan W."/>
            <person name="Jiang J."/>
            <person name="Wang Q."/>
            <person name="Zhang B."/>
            <person name="Ji P."/>
            <person name="Sakyi L.B."/>
            <person name="Cui X."/>
            <person name="Yuan T."/>
            <person name="Jiang B."/>
            <person name="Yang W."/>
            <person name="Lam T.T.-Y."/>
            <person name="Chang Q."/>
            <person name="Ding S."/>
            <person name="Wang X."/>
            <person name="Zhu J."/>
            <person name="Ruan X."/>
            <person name="Zhao L."/>
            <person name="Wei J."/>
            <person name="Que T."/>
            <person name="Du C."/>
            <person name="Cheng J."/>
            <person name="Dai P."/>
            <person name="Han X."/>
            <person name="Huang E."/>
            <person name="Gao Y."/>
            <person name="Liu J."/>
            <person name="Shao H."/>
            <person name="Ye R."/>
            <person name="Li L."/>
            <person name="Wei W."/>
            <person name="Wang X."/>
            <person name="Wang C."/>
            <person name="Huo Q."/>
            <person name="Li W."/>
            <person name="Guo W."/>
            <person name="Chen H."/>
            <person name="Chen S."/>
            <person name="Zhou L."/>
            <person name="Zhou L."/>
            <person name="Ni X."/>
            <person name="Tian J."/>
            <person name="Zhou Y."/>
            <person name="Sheng Y."/>
            <person name="Liu T."/>
            <person name="Pan Y."/>
            <person name="Xia L."/>
            <person name="Li J."/>
            <person name="Zhao F."/>
            <person name="Cao W."/>
        </authorList>
    </citation>
    <scope>NUCLEOTIDE SEQUENCE</scope>
    <source>
        <strain evidence="1">Rmic-2018</strain>
        <tissue evidence="1">Larvae</tissue>
    </source>
</reference>
<dbReference type="Proteomes" id="UP000821866">
    <property type="component" value="Unassembled WGS sequence"/>
</dbReference>
<name>A0A9J6DWR6_RHIMP</name>
<keyword evidence="2" id="KW-1185">Reference proteome</keyword>
<accession>A0A9J6DWR6</accession>
<organism evidence="1 2">
    <name type="scientific">Rhipicephalus microplus</name>
    <name type="common">Cattle tick</name>
    <name type="synonym">Boophilus microplus</name>
    <dbReference type="NCBI Taxonomy" id="6941"/>
    <lineage>
        <taxon>Eukaryota</taxon>
        <taxon>Metazoa</taxon>
        <taxon>Ecdysozoa</taxon>
        <taxon>Arthropoda</taxon>
        <taxon>Chelicerata</taxon>
        <taxon>Arachnida</taxon>
        <taxon>Acari</taxon>
        <taxon>Parasitiformes</taxon>
        <taxon>Ixodida</taxon>
        <taxon>Ixodoidea</taxon>
        <taxon>Ixodidae</taxon>
        <taxon>Rhipicephalinae</taxon>
        <taxon>Rhipicephalus</taxon>
        <taxon>Boophilus</taxon>
    </lineage>
</organism>